<comment type="caution">
    <text evidence="1">The sequence shown here is derived from an EMBL/GenBank/DDBJ whole genome shotgun (WGS) entry which is preliminary data.</text>
</comment>
<dbReference type="AlphaFoldDB" id="A0A0W0VW26"/>
<reference evidence="1 2" key="1">
    <citation type="submission" date="2015-11" db="EMBL/GenBank/DDBJ databases">
        <title>Genomic analysis of 38 Legionella species identifies large and diverse effector repertoires.</title>
        <authorList>
            <person name="Burstein D."/>
            <person name="Amaro F."/>
            <person name="Zusman T."/>
            <person name="Lifshitz Z."/>
            <person name="Cohen O."/>
            <person name="Gilbert J.A."/>
            <person name="Pupko T."/>
            <person name="Shuman H.A."/>
            <person name="Segal G."/>
        </authorList>
    </citation>
    <scope>NUCLEOTIDE SEQUENCE [LARGE SCALE GENOMIC DNA]</scope>
    <source>
        <strain evidence="1 2">Bercovier 4</strain>
    </source>
</reference>
<evidence type="ECO:0000313" key="2">
    <source>
        <dbReference type="Proteomes" id="UP000054761"/>
    </source>
</evidence>
<name>A0A0W0VW26_9GAMM</name>
<dbReference type="Proteomes" id="UP000054761">
    <property type="component" value="Unassembled WGS sequence"/>
</dbReference>
<keyword evidence="2" id="KW-1185">Reference proteome</keyword>
<gene>
    <name evidence="1" type="ORF">Lisr_1313</name>
</gene>
<accession>A0A0W0VW26</accession>
<sequence>MKNILSIILYCVVADVFALGCNVHTWHNVSAKEGTWKLNLQVISQQGYFVDETCHEIKTKDITKEQPLKYGFGFAKDADFNIAYTLTAVNEDKGFQSKACVFVISATGPAQPEIKVLNYHGANCLWNLVPGTGEDFIIQ</sequence>
<evidence type="ECO:0000313" key="1">
    <source>
        <dbReference type="EMBL" id="KTD24379.1"/>
    </source>
</evidence>
<dbReference type="RefSeq" id="WP_058501677.1">
    <property type="nucleotide sequence ID" value="NZ_CAAAJA010000062.1"/>
</dbReference>
<dbReference type="EMBL" id="LNYH01000069">
    <property type="protein sequence ID" value="KTD24379.1"/>
    <property type="molecule type" value="Genomic_DNA"/>
</dbReference>
<dbReference type="OrthoDB" id="5642574at2"/>
<protein>
    <submittedName>
        <fullName evidence="1">Uncharacterized protein</fullName>
    </submittedName>
</protein>
<organism evidence="1 2">
    <name type="scientific">Legionella israelensis</name>
    <dbReference type="NCBI Taxonomy" id="454"/>
    <lineage>
        <taxon>Bacteria</taxon>
        <taxon>Pseudomonadati</taxon>
        <taxon>Pseudomonadota</taxon>
        <taxon>Gammaproteobacteria</taxon>
        <taxon>Legionellales</taxon>
        <taxon>Legionellaceae</taxon>
        <taxon>Legionella</taxon>
    </lineage>
</organism>
<dbReference type="PATRIC" id="fig|454.4.peg.1419"/>
<proteinExistence type="predicted"/>